<organism evidence="1 2">
    <name type="scientific">Paraburkholderia fungorum</name>
    <dbReference type="NCBI Taxonomy" id="134537"/>
    <lineage>
        <taxon>Bacteria</taxon>
        <taxon>Pseudomonadati</taxon>
        <taxon>Pseudomonadota</taxon>
        <taxon>Betaproteobacteria</taxon>
        <taxon>Burkholderiales</taxon>
        <taxon>Burkholderiaceae</taxon>
        <taxon>Paraburkholderia</taxon>
    </lineage>
</organism>
<dbReference type="Proteomes" id="UP000032614">
    <property type="component" value="Chromosome 2"/>
</dbReference>
<reference evidence="1 2" key="1">
    <citation type="journal article" date="2015" name="Genome Announc.">
        <title>Complete genome sequences for 59 burkholderia isolates, both pathogenic and near neighbor.</title>
        <authorList>
            <person name="Johnson S.L."/>
            <person name="Bishop-Lilly K.A."/>
            <person name="Ladner J.T."/>
            <person name="Daligault H.E."/>
            <person name="Davenport K.W."/>
            <person name="Jaissle J."/>
            <person name="Frey K.G."/>
            <person name="Koroleva G.I."/>
            <person name="Bruce D.C."/>
            <person name="Coyne S.R."/>
            <person name="Broomall S.M."/>
            <person name="Li P.E."/>
            <person name="Teshima H."/>
            <person name="Gibbons H.S."/>
            <person name="Palacios G.F."/>
            <person name="Rosenzweig C.N."/>
            <person name="Redden C.L."/>
            <person name="Xu Y."/>
            <person name="Minogue T.D."/>
            <person name="Chain P.S."/>
        </authorList>
    </citation>
    <scope>NUCLEOTIDE SEQUENCE [LARGE SCALE GENOMIC DNA]</scope>
    <source>
        <strain evidence="1 2">ATCC BAA-463</strain>
    </source>
</reference>
<accession>A0AAU8TAE3</accession>
<name>A0AAU8TAE3_9BURK</name>
<dbReference type="AlphaFoldDB" id="A0AAU8TAE3"/>
<protein>
    <submittedName>
        <fullName evidence="1">Uncharacterized protein</fullName>
    </submittedName>
</protein>
<dbReference type="EMBL" id="CP010027">
    <property type="protein sequence ID" value="AJZ62922.1"/>
    <property type="molecule type" value="Genomic_DNA"/>
</dbReference>
<evidence type="ECO:0000313" key="2">
    <source>
        <dbReference type="Proteomes" id="UP000032614"/>
    </source>
</evidence>
<proteinExistence type="predicted"/>
<sequence length="59" mass="6460">MLKCMAPSLYDKPEVIVGMCDRNSPFARKWCGESRAAKAGICGSAYVKHALVKAAEWVN</sequence>
<dbReference type="KEGG" id="bfn:OI25_5109"/>
<evidence type="ECO:0000313" key="1">
    <source>
        <dbReference type="EMBL" id="AJZ62922.1"/>
    </source>
</evidence>
<gene>
    <name evidence="1" type="ORF">OI25_5109</name>
</gene>